<feature type="domain" description="tRNA (32-2'-O)-methyltransferase regulator THADA-like C-terminal TPR repeats region" evidence="6">
    <location>
        <begin position="661"/>
        <end position="816"/>
    </location>
</feature>
<accession>A0A836G8W2</accession>
<protein>
    <recommendedName>
        <fullName evidence="3">tRNA (32-2'-O)-methyltransferase regulator THADA</fullName>
    </recommendedName>
</protein>
<dbReference type="InterPro" id="IPR056842">
    <property type="entry name" value="THADA-like_TPR_C"/>
</dbReference>
<gene>
    <name evidence="7" type="primary">Thada_0</name>
    <name evidence="7" type="ORF">G6Z76_0012414</name>
</gene>
<evidence type="ECO:0000259" key="5">
    <source>
        <dbReference type="Pfam" id="PF25150"/>
    </source>
</evidence>
<dbReference type="PANTHER" id="PTHR14387">
    <property type="entry name" value="THADA/DEATH RECEPTOR INTERACTING PROTEIN"/>
    <property type="match status" value="1"/>
</dbReference>
<name>A0A836G8W2_9HYME</name>
<evidence type="ECO:0000313" key="7">
    <source>
        <dbReference type="EMBL" id="KAG5334518.1"/>
    </source>
</evidence>
<feature type="non-terminal residue" evidence="7">
    <location>
        <position position="1"/>
    </location>
</feature>
<comment type="caution">
    <text evidence="7">The sequence shown here is derived from an EMBL/GenBank/DDBJ whole genome shotgun (WGS) entry which is preliminary data.</text>
</comment>
<dbReference type="GO" id="GO:0030488">
    <property type="term" value="P:tRNA methylation"/>
    <property type="evidence" value="ECO:0007669"/>
    <property type="project" value="TreeGrafter"/>
</dbReference>
<organism evidence="7 8">
    <name type="scientific">Acromyrmex charruanus</name>
    <dbReference type="NCBI Taxonomy" id="2715315"/>
    <lineage>
        <taxon>Eukaryota</taxon>
        <taxon>Metazoa</taxon>
        <taxon>Ecdysozoa</taxon>
        <taxon>Arthropoda</taxon>
        <taxon>Hexapoda</taxon>
        <taxon>Insecta</taxon>
        <taxon>Pterygota</taxon>
        <taxon>Neoptera</taxon>
        <taxon>Endopterygota</taxon>
        <taxon>Hymenoptera</taxon>
        <taxon>Apocrita</taxon>
        <taxon>Aculeata</taxon>
        <taxon>Formicoidea</taxon>
        <taxon>Formicidae</taxon>
        <taxon>Myrmicinae</taxon>
        <taxon>Acromyrmex</taxon>
    </lineage>
</organism>
<dbReference type="InterPro" id="IPR051954">
    <property type="entry name" value="tRNA_methyltransferase_THADA"/>
</dbReference>
<dbReference type="InterPro" id="IPR019442">
    <property type="entry name" value="THADA/TRM732_DUF2428"/>
</dbReference>
<dbReference type="Pfam" id="PF25151">
    <property type="entry name" value="TPR_Trm732_C"/>
    <property type="match status" value="1"/>
</dbReference>
<evidence type="ECO:0000313" key="8">
    <source>
        <dbReference type="Proteomes" id="UP000669903"/>
    </source>
</evidence>
<evidence type="ECO:0000259" key="4">
    <source>
        <dbReference type="Pfam" id="PF10350"/>
    </source>
</evidence>
<evidence type="ECO:0000259" key="6">
    <source>
        <dbReference type="Pfam" id="PF25151"/>
    </source>
</evidence>
<dbReference type="Pfam" id="PF25150">
    <property type="entry name" value="TPR_Trm732"/>
    <property type="match status" value="1"/>
</dbReference>
<dbReference type="InterPro" id="IPR056843">
    <property type="entry name" value="THADA-like_TPR"/>
</dbReference>
<dbReference type="InterPro" id="IPR016024">
    <property type="entry name" value="ARM-type_fold"/>
</dbReference>
<feature type="domain" description="DUF2428" evidence="4">
    <location>
        <begin position="369"/>
        <end position="659"/>
    </location>
</feature>
<dbReference type="EMBL" id="JAANIC010004487">
    <property type="protein sequence ID" value="KAG5334518.1"/>
    <property type="molecule type" value="Genomic_DNA"/>
</dbReference>
<feature type="domain" description="tRNA (32-2'-O)-methyltransferase regulator THADA-like TPR repeats region" evidence="5">
    <location>
        <begin position="46"/>
        <end position="207"/>
    </location>
</feature>
<sequence>MEKYFIMDENELYKFLNDLRKSKLKGELDTEEKLTQQSGKWRDTLEFDVLEMCAKHYSEKCRLEMLALLVESKKSTLSFTGMELDLILIFLANNLCEKMEYMSFIKKALTRLKDSYAVIEKQFLQALIKLSCYEKQGFISKTCKDDHLVIVRKKEQIEYCTRLYYGHFVKNLHLLCVSNLYPEATYDRKRSCLQILLLMQDLIPDRFRLFKWKKDEVEAIFHCLVMDTYEPNKEMAYQIISSVSPELLSLDSKPWVDSLMEAAFKFSNSVRPIDSITAAYLFKIAKLSPIIKNILCDYYNVKDKVTEEITLQLILLLYEKLREVLTLAKENLGIAISKNSLYGYLFCIRSLLSDCDLRDIERTELWQNTIADIIVLCFELNRIVSVVVNNSSPEGHLPMDLKTLNLNTSFLKNEIITPQMVLLCSWRTVKEVSLLFGLFATKASIQTAESPNGLLTVEQIENIMKHLVALLCETKHRGAFEQAYVGFHQLCTRLWRLTDKSLNRLPMFWLYSILVYFTGFEPGYVLCATRRSAGIPFMIQAVLSSEPKIQNNSETFASWIMTILLQFAQIKCTTSLHQSMMDVMYGHSIFSKSEFLILFEQIEEKCKKMTDHDLIEIKIHSMNILRALFRHSQLGDITKNYIMNALIVACRNYESTKWSERNAATLLFSTLIVRIFGVQRTKDHINLTTDNKMTARIFFERYPNLFDFILHELKTASSKEKIVIRSNVQVILLLLSRLYINCHFDTDIAWINEIVNLVSECGKSPVYKTRELAARALVPLLADSTAYNFLKKLFLCTARHTQVSANLTHGYLLQAKILTRLPSVHMQLLKSDVTNFVRATDWILKGLEKKTNVFSCFPTASVYIDILHNLDKNMIGSCDVEDILHILQQHLVEKVLLKQGPGEQMYKVSAVKFILRMENSEFLQTMYNGYSTAYNIYSRLLIIPEAEIQSIAWTTIFEVIIKMKSYPQRELLSTFALRTAFYFTDHLYKFNPNLQDAIFDFLYNSLTDIDECCVIDKRAICTLVLKKLYLDDTNNIYSQRANYLRLLGKCMTLTFEWKDKELRMEYIEGIYRKICDNRWIGLLDKDFRLSVFDILYELFEKDINLEYYPVLDWWTMLLQLLVDDNANVRFDASEIICRLEPCNKLECFEATLLIFFEKFKEMVAVKYPEIAVSALFCWSVSLLGDMNYEMDDNEVFNKCRNYIIFDPKKISDQCFNLTKSITQQYSIDNTLPPDAVRWISYRLDTDFSASSSFKQIIHNYQNNLPITGEVSKDIMGFGRDKAFQSFVCERYMSL</sequence>
<comment type="similarity">
    <text evidence="1">Belongs to the THADA family.</text>
</comment>
<evidence type="ECO:0000256" key="1">
    <source>
        <dbReference type="ARBA" id="ARBA00010409"/>
    </source>
</evidence>
<dbReference type="PANTHER" id="PTHR14387:SF7">
    <property type="entry name" value="THYROID ADENOMA-ASSOCIATED PROTEIN"/>
    <property type="match status" value="1"/>
</dbReference>
<feature type="non-terminal residue" evidence="7">
    <location>
        <position position="1294"/>
    </location>
</feature>
<evidence type="ECO:0000256" key="2">
    <source>
        <dbReference type="ARBA" id="ARBA00022694"/>
    </source>
</evidence>
<keyword evidence="8" id="KW-1185">Reference proteome</keyword>
<dbReference type="Proteomes" id="UP000669903">
    <property type="component" value="Unassembled WGS sequence"/>
</dbReference>
<dbReference type="SUPFAM" id="SSF48371">
    <property type="entry name" value="ARM repeat"/>
    <property type="match status" value="1"/>
</dbReference>
<dbReference type="GO" id="GO:0005829">
    <property type="term" value="C:cytosol"/>
    <property type="evidence" value="ECO:0007669"/>
    <property type="project" value="TreeGrafter"/>
</dbReference>
<reference evidence="7" key="1">
    <citation type="submission" date="2020-03" db="EMBL/GenBank/DDBJ databases">
        <title>Relaxed selection underlies rapid genomic changes in the transitions from sociality to social parasitism in ants.</title>
        <authorList>
            <person name="Bi X."/>
        </authorList>
    </citation>
    <scope>NUCLEOTIDE SEQUENCE</scope>
    <source>
        <strain evidence="7">BGI-DK2014a</strain>
        <tissue evidence="7">Whole body</tissue>
    </source>
</reference>
<proteinExistence type="inferred from homology"/>
<evidence type="ECO:0000256" key="3">
    <source>
        <dbReference type="ARBA" id="ARBA00035698"/>
    </source>
</evidence>
<dbReference type="Pfam" id="PF10350">
    <property type="entry name" value="DUF2428"/>
    <property type="match status" value="1"/>
</dbReference>
<keyword evidence="2" id="KW-0819">tRNA processing</keyword>